<keyword evidence="2" id="KW-1185">Reference proteome</keyword>
<sequence>MTLDAIAQGTITAGGEDAEVSGTPPDGAQSILLTARRTDSMACRATFQWLYAGLD</sequence>
<name>A0A1C6S923_9ACTN</name>
<dbReference type="Proteomes" id="UP000198906">
    <property type="component" value="Unassembled WGS sequence"/>
</dbReference>
<dbReference type="RefSeq" id="WP_176738054.1">
    <property type="nucleotide sequence ID" value="NZ_FMHU01000002.1"/>
</dbReference>
<dbReference type="EMBL" id="FMHU01000002">
    <property type="protein sequence ID" value="SCL25959.1"/>
    <property type="molecule type" value="Genomic_DNA"/>
</dbReference>
<dbReference type="AlphaFoldDB" id="A0A1C6S923"/>
<evidence type="ECO:0000313" key="2">
    <source>
        <dbReference type="Proteomes" id="UP000198906"/>
    </source>
</evidence>
<gene>
    <name evidence="1" type="ORF">GA0074694_4375</name>
</gene>
<protein>
    <submittedName>
        <fullName evidence="1">Uncharacterized protein</fullName>
    </submittedName>
</protein>
<proteinExistence type="predicted"/>
<evidence type="ECO:0000313" key="1">
    <source>
        <dbReference type="EMBL" id="SCL25959.1"/>
    </source>
</evidence>
<organism evidence="1 2">
    <name type="scientific">Micromonospora inyonensis</name>
    <dbReference type="NCBI Taxonomy" id="47866"/>
    <lineage>
        <taxon>Bacteria</taxon>
        <taxon>Bacillati</taxon>
        <taxon>Actinomycetota</taxon>
        <taxon>Actinomycetes</taxon>
        <taxon>Micromonosporales</taxon>
        <taxon>Micromonosporaceae</taxon>
        <taxon>Micromonospora</taxon>
    </lineage>
</organism>
<reference evidence="2" key="1">
    <citation type="submission" date="2016-06" db="EMBL/GenBank/DDBJ databases">
        <authorList>
            <person name="Varghese N."/>
        </authorList>
    </citation>
    <scope>NUCLEOTIDE SEQUENCE [LARGE SCALE GENOMIC DNA]</scope>
    <source>
        <strain evidence="2">DSM 46123</strain>
    </source>
</reference>
<accession>A0A1C6S923</accession>